<feature type="region of interest" description="Disordered" evidence="1">
    <location>
        <begin position="68"/>
        <end position="87"/>
    </location>
</feature>
<evidence type="ECO:0000256" key="1">
    <source>
        <dbReference type="SAM" id="MobiDB-lite"/>
    </source>
</evidence>
<evidence type="ECO:0000313" key="3">
    <source>
        <dbReference type="EMBL" id="KNC98856.1"/>
    </source>
</evidence>
<dbReference type="OrthoDB" id="10305675at2759"/>
<dbReference type="InParanoid" id="A0A0L0HCX3"/>
<feature type="chain" id="PRO_5005539962" evidence="2">
    <location>
        <begin position="23"/>
        <end position="99"/>
    </location>
</feature>
<dbReference type="VEuPathDB" id="FungiDB:SPPG_09312"/>
<sequence length="99" mass="10945">MLTKVQLLALLLAGTLVPFASAVPTTRAIRAQKILPQASSRELYVRHAQEETTPDDLIPEGQVPIVDIPQSTDTRDSLDPPTPIPLGEYQKMKMLRRAN</sequence>
<gene>
    <name evidence="3" type="ORF">SPPG_09312</name>
</gene>
<dbReference type="EMBL" id="KQ257459">
    <property type="protein sequence ID" value="KNC98856.1"/>
    <property type="molecule type" value="Genomic_DNA"/>
</dbReference>
<feature type="signal peptide" evidence="2">
    <location>
        <begin position="1"/>
        <end position="22"/>
    </location>
</feature>
<dbReference type="Proteomes" id="UP000053201">
    <property type="component" value="Unassembled WGS sequence"/>
</dbReference>
<protein>
    <submittedName>
        <fullName evidence="3">Uncharacterized protein</fullName>
    </submittedName>
</protein>
<evidence type="ECO:0000313" key="4">
    <source>
        <dbReference type="Proteomes" id="UP000053201"/>
    </source>
</evidence>
<evidence type="ECO:0000256" key="2">
    <source>
        <dbReference type="SAM" id="SignalP"/>
    </source>
</evidence>
<name>A0A0L0HCX3_SPIPD</name>
<organism evidence="3 4">
    <name type="scientific">Spizellomyces punctatus (strain DAOM BR117)</name>
    <dbReference type="NCBI Taxonomy" id="645134"/>
    <lineage>
        <taxon>Eukaryota</taxon>
        <taxon>Fungi</taxon>
        <taxon>Fungi incertae sedis</taxon>
        <taxon>Chytridiomycota</taxon>
        <taxon>Chytridiomycota incertae sedis</taxon>
        <taxon>Chytridiomycetes</taxon>
        <taxon>Spizellomycetales</taxon>
        <taxon>Spizellomycetaceae</taxon>
        <taxon>Spizellomyces</taxon>
    </lineage>
</organism>
<reference evidence="3 4" key="1">
    <citation type="submission" date="2009-08" db="EMBL/GenBank/DDBJ databases">
        <title>The Genome Sequence of Spizellomyces punctatus strain DAOM BR117.</title>
        <authorList>
            <consortium name="The Broad Institute Genome Sequencing Platform"/>
            <person name="Russ C."/>
            <person name="Cuomo C."/>
            <person name="Shea T."/>
            <person name="Young S.K."/>
            <person name="Zeng Q."/>
            <person name="Koehrsen M."/>
            <person name="Haas B."/>
            <person name="Borodovsky M."/>
            <person name="Guigo R."/>
            <person name="Alvarado L."/>
            <person name="Berlin A."/>
            <person name="Bochicchio J."/>
            <person name="Borenstein D."/>
            <person name="Chapman S."/>
            <person name="Chen Z."/>
            <person name="Engels R."/>
            <person name="Freedman E."/>
            <person name="Gellesch M."/>
            <person name="Goldberg J."/>
            <person name="Griggs A."/>
            <person name="Gujja S."/>
            <person name="Heiman D."/>
            <person name="Hepburn T."/>
            <person name="Howarth C."/>
            <person name="Jen D."/>
            <person name="Larson L."/>
            <person name="Lewis B."/>
            <person name="Mehta T."/>
            <person name="Park D."/>
            <person name="Pearson M."/>
            <person name="Roberts A."/>
            <person name="Saif S."/>
            <person name="Shenoy N."/>
            <person name="Sisk P."/>
            <person name="Stolte C."/>
            <person name="Sykes S."/>
            <person name="Thomson T."/>
            <person name="Walk T."/>
            <person name="White J."/>
            <person name="Yandava C."/>
            <person name="Burger G."/>
            <person name="Gray M.W."/>
            <person name="Holland P.W.H."/>
            <person name="King N."/>
            <person name="Lang F.B.F."/>
            <person name="Roger A.J."/>
            <person name="Ruiz-Trillo I."/>
            <person name="Lander E."/>
            <person name="Nusbaum C."/>
        </authorList>
    </citation>
    <scope>NUCLEOTIDE SEQUENCE [LARGE SCALE GENOMIC DNA]</scope>
    <source>
        <strain evidence="3 4">DAOM BR117</strain>
    </source>
</reference>
<dbReference type="AlphaFoldDB" id="A0A0L0HCX3"/>
<dbReference type="RefSeq" id="XP_016606896.1">
    <property type="nucleotide sequence ID" value="XM_016757471.1"/>
</dbReference>
<dbReference type="GeneID" id="27692437"/>
<proteinExistence type="predicted"/>
<accession>A0A0L0HCX3</accession>
<keyword evidence="2" id="KW-0732">Signal</keyword>
<keyword evidence="4" id="KW-1185">Reference proteome</keyword>